<keyword evidence="2" id="KW-1185">Reference proteome</keyword>
<dbReference type="Proteomes" id="UP000762676">
    <property type="component" value="Unassembled WGS sequence"/>
</dbReference>
<name>A0AAV4J5Y0_9GAST</name>
<proteinExistence type="predicted"/>
<sequence>MHVLRLYACTCFPGKQLVSQLHEHLLHATTDRESILKLLDPDLEQTSTISTVTAVERHLLLEQRERYFLLKDIDRLSRKLRGMSSMKASSGLFSLLQSAVTGQPEPDIVDYRFLSNHISLLEADAEHIQKKLAWKEAEVKTLQRELCALKSCGGSSAMARLPGSGLELGLADAVEVDQIQRAS</sequence>
<evidence type="ECO:0000313" key="2">
    <source>
        <dbReference type="Proteomes" id="UP000762676"/>
    </source>
</evidence>
<dbReference type="AlphaFoldDB" id="A0AAV4J5Y0"/>
<dbReference type="EMBL" id="BMAT01013652">
    <property type="protein sequence ID" value="GFS17379.1"/>
    <property type="molecule type" value="Genomic_DNA"/>
</dbReference>
<reference evidence="1 2" key="1">
    <citation type="journal article" date="2021" name="Elife">
        <title>Chloroplast acquisition without the gene transfer in kleptoplastic sea slugs, Plakobranchus ocellatus.</title>
        <authorList>
            <person name="Maeda T."/>
            <person name="Takahashi S."/>
            <person name="Yoshida T."/>
            <person name="Shimamura S."/>
            <person name="Takaki Y."/>
            <person name="Nagai Y."/>
            <person name="Toyoda A."/>
            <person name="Suzuki Y."/>
            <person name="Arimoto A."/>
            <person name="Ishii H."/>
            <person name="Satoh N."/>
            <person name="Nishiyama T."/>
            <person name="Hasebe M."/>
            <person name="Maruyama T."/>
            <person name="Minagawa J."/>
            <person name="Obokata J."/>
            <person name="Shigenobu S."/>
        </authorList>
    </citation>
    <scope>NUCLEOTIDE SEQUENCE [LARGE SCALE GENOMIC DNA]</scope>
</reference>
<organism evidence="1 2">
    <name type="scientific">Elysia marginata</name>
    <dbReference type="NCBI Taxonomy" id="1093978"/>
    <lineage>
        <taxon>Eukaryota</taxon>
        <taxon>Metazoa</taxon>
        <taxon>Spiralia</taxon>
        <taxon>Lophotrochozoa</taxon>
        <taxon>Mollusca</taxon>
        <taxon>Gastropoda</taxon>
        <taxon>Heterobranchia</taxon>
        <taxon>Euthyneura</taxon>
        <taxon>Panpulmonata</taxon>
        <taxon>Sacoglossa</taxon>
        <taxon>Placobranchoidea</taxon>
        <taxon>Plakobranchidae</taxon>
        <taxon>Elysia</taxon>
    </lineage>
</organism>
<comment type="caution">
    <text evidence="1">The sequence shown here is derived from an EMBL/GenBank/DDBJ whole genome shotgun (WGS) entry which is preliminary data.</text>
</comment>
<accession>A0AAV4J5Y0</accession>
<gene>
    <name evidence="1" type="ORF">ElyMa_006820800</name>
</gene>
<protein>
    <submittedName>
        <fullName evidence="1">Uncharacterized protein</fullName>
    </submittedName>
</protein>
<evidence type="ECO:0000313" key="1">
    <source>
        <dbReference type="EMBL" id="GFS17379.1"/>
    </source>
</evidence>